<evidence type="ECO:0000259" key="4">
    <source>
        <dbReference type="Pfam" id="PF02470"/>
    </source>
</evidence>
<reference evidence="5" key="1">
    <citation type="submission" date="2024-01" db="EMBL/GenBank/DDBJ databases">
        <title>Bank of Algae and Cyanobacteria of the Azores (BACA) strain genomes.</title>
        <authorList>
            <person name="Luz R."/>
            <person name="Cordeiro R."/>
            <person name="Fonseca A."/>
            <person name="Goncalves V."/>
        </authorList>
    </citation>
    <scope>NUCLEOTIDE SEQUENCE</scope>
    <source>
        <strain evidence="5">BACA0141</strain>
    </source>
</reference>
<evidence type="ECO:0000256" key="1">
    <source>
        <dbReference type="SAM" id="Coils"/>
    </source>
</evidence>
<evidence type="ECO:0000256" key="3">
    <source>
        <dbReference type="SAM" id="Phobius"/>
    </source>
</evidence>
<gene>
    <name evidence="5" type="ORF">V2H45_09770</name>
</gene>
<dbReference type="AlphaFoldDB" id="A0AAW9PVT0"/>
<keyword evidence="6" id="KW-1185">Reference proteome</keyword>
<dbReference type="EMBL" id="JAZBJZ010000031">
    <property type="protein sequence ID" value="MEE3717032.1"/>
    <property type="molecule type" value="Genomic_DNA"/>
</dbReference>
<keyword evidence="3" id="KW-0472">Membrane</keyword>
<evidence type="ECO:0000313" key="6">
    <source>
        <dbReference type="Proteomes" id="UP001333818"/>
    </source>
</evidence>
<dbReference type="InterPro" id="IPR039342">
    <property type="entry name" value="TGD2-like"/>
</dbReference>
<dbReference type="RefSeq" id="WP_330483461.1">
    <property type="nucleotide sequence ID" value="NZ_JAZBJZ010000031.1"/>
</dbReference>
<organism evidence="5 6">
    <name type="scientific">Tumidithrix elongata BACA0141</name>
    <dbReference type="NCBI Taxonomy" id="2716417"/>
    <lineage>
        <taxon>Bacteria</taxon>
        <taxon>Bacillati</taxon>
        <taxon>Cyanobacteriota</taxon>
        <taxon>Cyanophyceae</taxon>
        <taxon>Pseudanabaenales</taxon>
        <taxon>Pseudanabaenaceae</taxon>
        <taxon>Tumidithrix</taxon>
        <taxon>Tumidithrix elongata</taxon>
    </lineage>
</organism>
<dbReference type="PANTHER" id="PTHR34675">
    <property type="entry name" value="PROTEIN TRIGALACTOSYLDIACYLGLYCEROL 2, CHLOROPLASTIC"/>
    <property type="match status" value="1"/>
</dbReference>
<accession>A0AAW9PVT0</accession>
<evidence type="ECO:0000313" key="5">
    <source>
        <dbReference type="EMBL" id="MEE3717032.1"/>
    </source>
</evidence>
<dbReference type="Proteomes" id="UP001333818">
    <property type="component" value="Unassembled WGS sequence"/>
</dbReference>
<name>A0AAW9PVT0_9CYAN</name>
<sequence>MQSRSLRDGSLGLLILVGIFLFGGAIFWLKGLRIGDPQFSFVIKFPDTSGLDVGSPVKFRGVAVGKVQKIVAASANVEVTVVIENPKLAIPLQSSVETTQSGLLGGTSIDIFPQANIGNDAGFDPIAQNCNAQVIVCQGKTIEGERGVNFTQTLRETTLALRKINDQGLIEKLSSTLQTVEATARSFKKLSETATRAISTFEGQASKFGDTATAIARAADQVTQTASSADDLIKVNREKLAQTLDGIAAASREARSLIASAKPLLADGKFVESLQKLSENAAETASNLRKLTGEMNNPATIAALRETLDSARATFANAQKITADLDELTGDPKFRNNIRNLVNGLSGLLSTAPSLTVPPTAANPAPDLKLPVEVAKSKSPVNSSDKHKQEKIKVNSPKPNTVIGKPSNIAPDPKNE</sequence>
<feature type="coiled-coil region" evidence="1">
    <location>
        <begin position="271"/>
        <end position="321"/>
    </location>
</feature>
<dbReference type="InterPro" id="IPR003399">
    <property type="entry name" value="Mce/MlaD"/>
</dbReference>
<dbReference type="PANTHER" id="PTHR34675:SF1">
    <property type="entry name" value="PROTEIN TRIGALACTOSYLDIACYLGLYCEROL 2, CHLOROPLASTIC"/>
    <property type="match status" value="1"/>
</dbReference>
<evidence type="ECO:0000256" key="2">
    <source>
        <dbReference type="SAM" id="MobiDB-lite"/>
    </source>
</evidence>
<feature type="region of interest" description="Disordered" evidence="2">
    <location>
        <begin position="360"/>
        <end position="416"/>
    </location>
</feature>
<comment type="caution">
    <text evidence="5">The sequence shown here is derived from an EMBL/GenBank/DDBJ whole genome shotgun (WGS) entry which is preliminary data.</text>
</comment>
<feature type="domain" description="Mce/MlaD" evidence="4">
    <location>
        <begin position="41"/>
        <end position="113"/>
    </location>
</feature>
<dbReference type="Pfam" id="PF02470">
    <property type="entry name" value="MlaD"/>
    <property type="match status" value="1"/>
</dbReference>
<feature type="compositionally biased region" description="Basic and acidic residues" evidence="2">
    <location>
        <begin position="384"/>
        <end position="393"/>
    </location>
</feature>
<keyword evidence="1" id="KW-0175">Coiled coil</keyword>
<proteinExistence type="predicted"/>
<protein>
    <submittedName>
        <fullName evidence="5">MlaD family protein</fullName>
    </submittedName>
</protein>
<keyword evidence="3" id="KW-0812">Transmembrane</keyword>
<feature type="transmembrane region" description="Helical" evidence="3">
    <location>
        <begin position="12"/>
        <end position="29"/>
    </location>
</feature>
<keyword evidence="3" id="KW-1133">Transmembrane helix</keyword>